<dbReference type="EMBL" id="ASHM01039058">
    <property type="protein sequence ID" value="PNX81006.1"/>
    <property type="molecule type" value="Genomic_DNA"/>
</dbReference>
<sequence length="234" mass="26881">MSRPHQDRLSSLPDEILEHILSYLPTKDAVATSFLTKRWKSQSLWRSQLNLHFNDIHFPDASAFRQFFYSVIDKRDNTLPILSFQLNCRRHGFLYETDLYNAVYAATSQGVENLSIDLFHNPINIMSLPTFVLTTKTLSVLKLKRVKLIMMKYYLPSLKLLHLESVSSYEHINKLLSGCPILQDFEAKDLIVSNLSSSGSDVLSLSNLVRANVSGSPDIKLHWFHNVHHLRIQA</sequence>
<organism evidence="2 3">
    <name type="scientific">Trifolium pratense</name>
    <name type="common">Red clover</name>
    <dbReference type="NCBI Taxonomy" id="57577"/>
    <lineage>
        <taxon>Eukaryota</taxon>
        <taxon>Viridiplantae</taxon>
        <taxon>Streptophyta</taxon>
        <taxon>Embryophyta</taxon>
        <taxon>Tracheophyta</taxon>
        <taxon>Spermatophyta</taxon>
        <taxon>Magnoliopsida</taxon>
        <taxon>eudicotyledons</taxon>
        <taxon>Gunneridae</taxon>
        <taxon>Pentapetalae</taxon>
        <taxon>rosids</taxon>
        <taxon>fabids</taxon>
        <taxon>Fabales</taxon>
        <taxon>Fabaceae</taxon>
        <taxon>Papilionoideae</taxon>
        <taxon>50 kb inversion clade</taxon>
        <taxon>NPAAA clade</taxon>
        <taxon>Hologalegina</taxon>
        <taxon>IRL clade</taxon>
        <taxon>Trifolieae</taxon>
        <taxon>Trifolium</taxon>
    </lineage>
</organism>
<dbReference type="SMART" id="SM00256">
    <property type="entry name" value="FBOX"/>
    <property type="match status" value="1"/>
</dbReference>
<gene>
    <name evidence="2" type="ORF">L195_g037021</name>
</gene>
<dbReference type="PANTHER" id="PTHR31293:SF12">
    <property type="entry name" value="RNI-LIKE SUPERFAMILY PROTEIN"/>
    <property type="match status" value="1"/>
</dbReference>
<dbReference type="PROSITE" id="PS50181">
    <property type="entry name" value="FBOX"/>
    <property type="match status" value="1"/>
</dbReference>
<reference evidence="2 3" key="1">
    <citation type="journal article" date="2014" name="Am. J. Bot.">
        <title>Genome assembly and annotation for red clover (Trifolium pratense; Fabaceae).</title>
        <authorList>
            <person name="Istvanek J."/>
            <person name="Jaros M."/>
            <person name="Krenek A."/>
            <person name="Repkova J."/>
        </authorList>
    </citation>
    <scope>NUCLEOTIDE SEQUENCE [LARGE SCALE GENOMIC DNA]</scope>
    <source>
        <strain evidence="3">cv. Tatra</strain>
        <tissue evidence="2">Young leaves</tissue>
    </source>
</reference>
<protein>
    <submittedName>
        <fullName evidence="2">F-box/FBD/LRR-repeat protein</fullName>
    </submittedName>
</protein>
<dbReference type="SUPFAM" id="SSF81383">
    <property type="entry name" value="F-box domain"/>
    <property type="match status" value="1"/>
</dbReference>
<dbReference type="InterPro" id="IPR053781">
    <property type="entry name" value="F-box_AtFBL13-like"/>
</dbReference>
<dbReference type="InterPro" id="IPR036047">
    <property type="entry name" value="F-box-like_dom_sf"/>
</dbReference>
<dbReference type="CDD" id="cd22160">
    <property type="entry name" value="F-box_AtFBL13-like"/>
    <property type="match status" value="1"/>
</dbReference>
<dbReference type="InterPro" id="IPR001810">
    <property type="entry name" value="F-box_dom"/>
</dbReference>
<evidence type="ECO:0000259" key="1">
    <source>
        <dbReference type="PROSITE" id="PS50181"/>
    </source>
</evidence>
<dbReference type="AlphaFoldDB" id="A0A2K3LR38"/>
<dbReference type="Proteomes" id="UP000236291">
    <property type="component" value="Unassembled WGS sequence"/>
</dbReference>
<feature type="domain" description="F-box" evidence="1">
    <location>
        <begin position="6"/>
        <end position="56"/>
    </location>
</feature>
<evidence type="ECO:0000313" key="3">
    <source>
        <dbReference type="Proteomes" id="UP000236291"/>
    </source>
</evidence>
<feature type="non-terminal residue" evidence="2">
    <location>
        <position position="234"/>
    </location>
</feature>
<reference evidence="2 3" key="2">
    <citation type="journal article" date="2017" name="Front. Plant Sci.">
        <title>Gene Classification and Mining of Molecular Markers Useful in Red Clover (Trifolium pratense) Breeding.</title>
        <authorList>
            <person name="Istvanek J."/>
            <person name="Dluhosova J."/>
            <person name="Dluhos P."/>
            <person name="Patkova L."/>
            <person name="Nedelnik J."/>
            <person name="Repkova J."/>
        </authorList>
    </citation>
    <scope>NUCLEOTIDE SEQUENCE [LARGE SCALE GENOMIC DNA]</scope>
    <source>
        <strain evidence="3">cv. Tatra</strain>
        <tissue evidence="2">Young leaves</tissue>
    </source>
</reference>
<evidence type="ECO:0000313" key="2">
    <source>
        <dbReference type="EMBL" id="PNX81006.1"/>
    </source>
</evidence>
<dbReference type="STRING" id="57577.A0A2K3LR38"/>
<comment type="caution">
    <text evidence="2">The sequence shown here is derived from an EMBL/GenBank/DDBJ whole genome shotgun (WGS) entry which is preliminary data.</text>
</comment>
<name>A0A2K3LR38_TRIPR</name>
<dbReference type="Pfam" id="PF00646">
    <property type="entry name" value="F-box"/>
    <property type="match status" value="1"/>
</dbReference>
<dbReference type="InterPro" id="IPR055294">
    <property type="entry name" value="FBL60-like"/>
</dbReference>
<proteinExistence type="predicted"/>
<accession>A0A2K3LR38</accession>
<dbReference type="Gene3D" id="1.20.1280.50">
    <property type="match status" value="1"/>
</dbReference>
<dbReference type="PANTHER" id="PTHR31293">
    <property type="entry name" value="RNI-LIKE SUPERFAMILY PROTEIN"/>
    <property type="match status" value="1"/>
</dbReference>